<proteinExistence type="predicted"/>
<evidence type="ECO:0000313" key="2">
    <source>
        <dbReference type="EMBL" id="KEZ43896.1"/>
    </source>
</evidence>
<dbReference type="InterPro" id="IPR002575">
    <property type="entry name" value="Aminoglycoside_PTrfase"/>
</dbReference>
<dbReference type="RefSeq" id="XP_016643695.1">
    <property type="nucleotide sequence ID" value="XM_016786719.1"/>
</dbReference>
<dbReference type="HOGENOM" id="CLU_061423_0_0_1"/>
<evidence type="ECO:0000313" key="3">
    <source>
        <dbReference type="Proteomes" id="UP000028545"/>
    </source>
</evidence>
<name>A0A084G984_PSEDA</name>
<keyword evidence="3" id="KW-1185">Reference proteome</keyword>
<dbReference type="VEuPathDB" id="FungiDB:SAPIO_CDS4071"/>
<dbReference type="KEGG" id="sapo:SAPIO_CDS4071"/>
<dbReference type="InterPro" id="IPR011009">
    <property type="entry name" value="Kinase-like_dom_sf"/>
</dbReference>
<dbReference type="InterPro" id="IPR051678">
    <property type="entry name" value="AGP_Transferase"/>
</dbReference>
<evidence type="ECO:0000259" key="1">
    <source>
        <dbReference type="Pfam" id="PF01636"/>
    </source>
</evidence>
<accession>A0A084G984</accession>
<dbReference type="PANTHER" id="PTHR21310:SF58">
    <property type="entry name" value="AMINOGLYCOSIDE PHOSPHOTRANSFERASE DOMAIN-CONTAINING PROTEIN"/>
    <property type="match status" value="1"/>
</dbReference>
<dbReference type="Pfam" id="PF01636">
    <property type="entry name" value="APH"/>
    <property type="match status" value="1"/>
</dbReference>
<dbReference type="EMBL" id="JOWA01000090">
    <property type="protein sequence ID" value="KEZ43896.1"/>
    <property type="molecule type" value="Genomic_DNA"/>
</dbReference>
<sequence length="305" mass="34604">MAAHVRESVKQLDKNSWLIGDKSILRRRSSPPAEYLWKDSDGFWYSLSHATSPLPPAGPLPSDSHIRQVHDAGDASAVWSFGDALGWLAKQQSLSFVIAKVLHYTEGDDRSYLWVTRVPGQVLSDAWQTMDEDEKQHYVCRTVDICKELSAWRSEAITGIDGAEFPDTWLDLLHSPHNFNPQALQKPCSELGMDCSTFYFWHSDLGPYNIVVNSGEKGTMGIIDWEMAAFVPRAWIRTKVGVSWAMDFAWPEVHGDDPSLREWRERVEQKFGEEGYPEVKAAWKKWLMDQYSPPTEANVGSLGKT</sequence>
<feature type="domain" description="Aminoglycoside phosphotransferase" evidence="1">
    <location>
        <begin position="78"/>
        <end position="234"/>
    </location>
</feature>
<dbReference type="Proteomes" id="UP000028545">
    <property type="component" value="Unassembled WGS sequence"/>
</dbReference>
<protein>
    <recommendedName>
        <fullName evidence="1">Aminoglycoside phosphotransferase domain-containing protein</fullName>
    </recommendedName>
</protein>
<dbReference type="GeneID" id="27723143"/>
<organism evidence="2 3">
    <name type="scientific">Pseudallescheria apiosperma</name>
    <name type="common">Scedosporium apiospermum</name>
    <dbReference type="NCBI Taxonomy" id="563466"/>
    <lineage>
        <taxon>Eukaryota</taxon>
        <taxon>Fungi</taxon>
        <taxon>Dikarya</taxon>
        <taxon>Ascomycota</taxon>
        <taxon>Pezizomycotina</taxon>
        <taxon>Sordariomycetes</taxon>
        <taxon>Hypocreomycetidae</taxon>
        <taxon>Microascales</taxon>
        <taxon>Microascaceae</taxon>
        <taxon>Scedosporium</taxon>
    </lineage>
</organism>
<dbReference type="PANTHER" id="PTHR21310">
    <property type="entry name" value="AMINOGLYCOSIDE PHOSPHOTRANSFERASE-RELATED-RELATED"/>
    <property type="match status" value="1"/>
</dbReference>
<dbReference type="AlphaFoldDB" id="A0A084G984"/>
<dbReference type="OMA" id="WEIAGYF"/>
<gene>
    <name evidence="2" type="ORF">SAPIO_CDS4071</name>
</gene>
<comment type="caution">
    <text evidence="2">The sequence shown here is derived from an EMBL/GenBank/DDBJ whole genome shotgun (WGS) entry which is preliminary data.</text>
</comment>
<reference evidence="2 3" key="1">
    <citation type="journal article" date="2014" name="Genome Announc.">
        <title>Draft genome sequence of the pathogenic fungus Scedosporium apiospermum.</title>
        <authorList>
            <person name="Vandeputte P."/>
            <person name="Ghamrawi S."/>
            <person name="Rechenmann M."/>
            <person name="Iltis A."/>
            <person name="Giraud S."/>
            <person name="Fleury M."/>
            <person name="Thornton C."/>
            <person name="Delhaes L."/>
            <person name="Meyer W."/>
            <person name="Papon N."/>
            <person name="Bouchara J.P."/>
        </authorList>
    </citation>
    <scope>NUCLEOTIDE SEQUENCE [LARGE SCALE GENOMIC DNA]</scope>
    <source>
        <strain evidence="2 3">IHEM 14462</strain>
    </source>
</reference>
<dbReference type="OrthoDB" id="5229124at2759"/>
<dbReference type="SUPFAM" id="SSF56112">
    <property type="entry name" value="Protein kinase-like (PK-like)"/>
    <property type="match status" value="1"/>
</dbReference>